<gene>
    <name evidence="2" type="ORF">BCR35DRAFT_310415</name>
</gene>
<keyword evidence="3" id="KW-1185">Reference proteome</keyword>
<sequence length="823" mass="88242">MLSLQWCLPTAVNLAAGGGGSGSSELRRIGYRACDEIFTTAPHSLKLLLINTIRSDLYAASSPARWILGLRAAASPRLATTELVPAVAERAWEILQAGDLPPHIRRLALAALLNLLAIPSTTHETLLPALQATVLSLLSPPPSAPSSSSSRSTSSHRRKRPLEPIYDPTLLSALLSSLSSPSSLLPLSPSLASPSALIQIHLDLLTRIAGSEWSAKKWEFEGVKCGWFAGKISQGLKELVEGLGEGEEGSRKRVAEAVGEWIEKMDLVQKAESGESGSAGALLLLAVSLLSPLPATVSPLLTSFAHQLKYPHSPKRFLLGLKGLRAVDPALWTGKEKGEGRESVWGESTWMTVLGGLENRDEGVRKETILLLLRVDASLVELHNTRLLNSLRSLIPNPSAGGSTSHLATSTTSTSSSLPRLTSHQHRKQQEHLLRLLLEASSVADADSGTAWAKRLCSIIDACSDGSSSRSNVLPLIITSTIDRFTSPSAPSEVRSDVARAMWDEGGWRGEVMKGLIVAGTLEVGNEEERLKRATMVGEWLLGGERGGEASTLASPPPPHPLLIPPFLLALLRLLSLLPPSALSTLSASLSGIVTAENLRSPETEQLLEIVERFVKEEAEDGEEEVIAALRRASASGRDGEGRKTLVEWWETVQLSLKALRPPAAASQASPPSSPPPRRSTDRPLRYSSYSSTSTSPPTRSSERKDDRESKPFDPALRERIALGGRGGVGESLLGEGALERVRGEEGLEWRDGEKESDGEEEAEDGKTPMQRSVEKEDAPSSRARERETSGSSSEGGLGGESRSPPADLLIELEAVNPFHDAM</sequence>
<evidence type="ECO:0008006" key="4">
    <source>
        <dbReference type="Google" id="ProtNLM"/>
    </source>
</evidence>
<dbReference type="OrthoDB" id="2528125at2759"/>
<dbReference type="Gene3D" id="1.25.10.10">
    <property type="entry name" value="Leucine-rich Repeat Variant"/>
    <property type="match status" value="1"/>
</dbReference>
<evidence type="ECO:0000256" key="1">
    <source>
        <dbReference type="SAM" id="MobiDB-lite"/>
    </source>
</evidence>
<dbReference type="Proteomes" id="UP000193467">
    <property type="component" value="Unassembled WGS sequence"/>
</dbReference>
<reference evidence="2 3" key="1">
    <citation type="submission" date="2016-07" db="EMBL/GenBank/DDBJ databases">
        <title>Pervasive Adenine N6-methylation of Active Genes in Fungi.</title>
        <authorList>
            <consortium name="DOE Joint Genome Institute"/>
            <person name="Mondo S.J."/>
            <person name="Dannebaum R.O."/>
            <person name="Kuo R.C."/>
            <person name="Labutti K."/>
            <person name="Haridas S."/>
            <person name="Kuo A."/>
            <person name="Salamov A."/>
            <person name="Ahrendt S.R."/>
            <person name="Lipzen A."/>
            <person name="Sullivan W."/>
            <person name="Andreopoulos W.B."/>
            <person name="Clum A."/>
            <person name="Lindquist E."/>
            <person name="Daum C."/>
            <person name="Ramamoorthy G.K."/>
            <person name="Gryganskyi A."/>
            <person name="Culley D."/>
            <person name="Magnuson J.K."/>
            <person name="James T.Y."/>
            <person name="O'Malley M.A."/>
            <person name="Stajich J.E."/>
            <person name="Spatafora J.W."/>
            <person name="Visel A."/>
            <person name="Grigoriev I.V."/>
        </authorList>
    </citation>
    <scope>NUCLEOTIDE SEQUENCE [LARGE SCALE GENOMIC DNA]</scope>
    <source>
        <strain evidence="2 3">62-1032</strain>
    </source>
</reference>
<evidence type="ECO:0000313" key="3">
    <source>
        <dbReference type="Proteomes" id="UP000193467"/>
    </source>
</evidence>
<comment type="caution">
    <text evidence="2">The sequence shown here is derived from an EMBL/GenBank/DDBJ whole genome shotgun (WGS) entry which is preliminary data.</text>
</comment>
<feature type="region of interest" description="Disordered" evidence="1">
    <location>
        <begin position="661"/>
        <end position="823"/>
    </location>
</feature>
<proteinExistence type="predicted"/>
<protein>
    <recommendedName>
        <fullName evidence="4">Armadillo-type protein</fullName>
    </recommendedName>
</protein>
<dbReference type="InterPro" id="IPR016024">
    <property type="entry name" value="ARM-type_fold"/>
</dbReference>
<feature type="compositionally biased region" description="Low complexity" evidence="1">
    <location>
        <begin position="400"/>
        <end position="422"/>
    </location>
</feature>
<feature type="region of interest" description="Disordered" evidence="1">
    <location>
        <begin position="400"/>
        <end position="424"/>
    </location>
</feature>
<feature type="compositionally biased region" description="Low complexity" evidence="1">
    <location>
        <begin position="661"/>
        <end position="671"/>
    </location>
</feature>
<dbReference type="SUPFAM" id="SSF48371">
    <property type="entry name" value="ARM repeat"/>
    <property type="match status" value="1"/>
</dbReference>
<dbReference type="InterPro" id="IPR011989">
    <property type="entry name" value="ARM-like"/>
</dbReference>
<feature type="compositionally biased region" description="Basic and acidic residues" evidence="1">
    <location>
        <begin position="701"/>
        <end position="721"/>
    </location>
</feature>
<dbReference type="AlphaFoldDB" id="A0A1Y2D4R5"/>
<feature type="compositionally biased region" description="Low complexity" evidence="1">
    <location>
        <begin position="686"/>
        <end position="700"/>
    </location>
</feature>
<evidence type="ECO:0000313" key="2">
    <source>
        <dbReference type="EMBL" id="ORY54281.1"/>
    </source>
</evidence>
<dbReference type="EMBL" id="MCGR01000099">
    <property type="protein sequence ID" value="ORY54281.1"/>
    <property type="molecule type" value="Genomic_DNA"/>
</dbReference>
<name>A0A1Y2D4R5_9BASI</name>
<feature type="compositionally biased region" description="Basic and acidic residues" evidence="1">
    <location>
        <begin position="773"/>
        <end position="789"/>
    </location>
</feature>
<organism evidence="2 3">
    <name type="scientific">Leucosporidium creatinivorum</name>
    <dbReference type="NCBI Taxonomy" id="106004"/>
    <lineage>
        <taxon>Eukaryota</taxon>
        <taxon>Fungi</taxon>
        <taxon>Dikarya</taxon>
        <taxon>Basidiomycota</taxon>
        <taxon>Pucciniomycotina</taxon>
        <taxon>Microbotryomycetes</taxon>
        <taxon>Leucosporidiales</taxon>
        <taxon>Leucosporidium</taxon>
    </lineage>
</organism>
<dbReference type="STRING" id="106004.A0A1Y2D4R5"/>
<dbReference type="InParanoid" id="A0A1Y2D4R5"/>
<accession>A0A1Y2D4R5</accession>
<feature type="compositionally biased region" description="Basic and acidic residues" evidence="1">
    <location>
        <begin position="738"/>
        <end position="756"/>
    </location>
</feature>